<evidence type="ECO:0000313" key="3">
    <source>
        <dbReference type="EMBL" id="TQJ11265.1"/>
    </source>
</evidence>
<name>A0A542E7G5_9ACTN</name>
<dbReference type="Proteomes" id="UP000316298">
    <property type="component" value="Unassembled WGS sequence"/>
</dbReference>
<dbReference type="EMBL" id="VFMM01000002">
    <property type="protein sequence ID" value="TQJ11265.1"/>
    <property type="molecule type" value="Genomic_DNA"/>
</dbReference>
<keyword evidence="1" id="KW-0812">Transmembrane</keyword>
<protein>
    <recommendedName>
        <fullName evidence="2">SecDF P1 head subdomain domain-containing protein</fullName>
    </recommendedName>
</protein>
<comment type="caution">
    <text evidence="3">The sequence shown here is derived from an EMBL/GenBank/DDBJ whole genome shotgun (WGS) entry which is preliminary data.</text>
</comment>
<dbReference type="AlphaFoldDB" id="A0A542E7G5"/>
<accession>A0A542E7G5</accession>
<dbReference type="Gene3D" id="3.30.1360.200">
    <property type="match status" value="1"/>
</dbReference>
<dbReference type="OrthoDB" id="3543927at2"/>
<keyword evidence="1" id="KW-0472">Membrane</keyword>
<sequence>MSQPPYQPSPKRSVLAPLLVIGGLVLLLALVIGTAVTVVVLRTDDKPSATGTPAVRAKPSEPKAVEFRRVLTSKPGTCATPAPDGTACDDKGMLYTLGKVELDGSHVTEVKSGHDSTNNYWYVNITLDPEGEQLFAHLTGALAKQVPPANLLAIVVHGRVVSAPSVQSEITGGQVQITGNFDQAAVEALAKQITG</sequence>
<proteinExistence type="predicted"/>
<feature type="transmembrane region" description="Helical" evidence="1">
    <location>
        <begin position="14"/>
        <end position="41"/>
    </location>
</feature>
<dbReference type="InterPro" id="IPR054384">
    <property type="entry name" value="SecDF_P1_head"/>
</dbReference>
<evidence type="ECO:0000259" key="2">
    <source>
        <dbReference type="Pfam" id="PF22599"/>
    </source>
</evidence>
<keyword evidence="1" id="KW-1133">Transmembrane helix</keyword>
<organism evidence="3 4">
    <name type="scientific">Kribbella jejuensis</name>
    <dbReference type="NCBI Taxonomy" id="236068"/>
    <lineage>
        <taxon>Bacteria</taxon>
        <taxon>Bacillati</taxon>
        <taxon>Actinomycetota</taxon>
        <taxon>Actinomycetes</taxon>
        <taxon>Propionibacteriales</taxon>
        <taxon>Kribbellaceae</taxon>
        <taxon>Kribbella</taxon>
    </lineage>
</organism>
<evidence type="ECO:0000256" key="1">
    <source>
        <dbReference type="SAM" id="Phobius"/>
    </source>
</evidence>
<keyword evidence="4" id="KW-1185">Reference proteome</keyword>
<reference evidence="3 4" key="1">
    <citation type="submission" date="2019-06" db="EMBL/GenBank/DDBJ databases">
        <title>Sequencing the genomes of 1000 actinobacteria strains.</title>
        <authorList>
            <person name="Klenk H.-P."/>
        </authorList>
    </citation>
    <scope>NUCLEOTIDE SEQUENCE [LARGE SCALE GENOMIC DNA]</scope>
    <source>
        <strain evidence="3 4">DSM 17305</strain>
    </source>
</reference>
<dbReference type="Pfam" id="PF22599">
    <property type="entry name" value="SecDF_P1_head"/>
    <property type="match status" value="1"/>
</dbReference>
<dbReference type="RefSeq" id="WP_141858233.1">
    <property type="nucleotide sequence ID" value="NZ_BAAAKA010000025.1"/>
</dbReference>
<gene>
    <name evidence="3" type="ORF">FB475_4174</name>
</gene>
<evidence type="ECO:0000313" key="4">
    <source>
        <dbReference type="Proteomes" id="UP000316298"/>
    </source>
</evidence>
<feature type="domain" description="SecDF P1 head subdomain" evidence="2">
    <location>
        <begin position="91"/>
        <end position="193"/>
    </location>
</feature>